<sequence>VLSLFISQNPVQEWGEEVEDGAIYGITLRREPVQPPEDGEAQSAFCFVQYRTYKVRRLKAATLDKLTSRLLEPGDDPDFAKIFLATYRAFTDTSTLIDLLLHRYRTVALLYCERNKQDDSITDVDSNVCHVRPNKSTLIPLIQMWLEEYAEDFRDPPHYSCLKVLRGHLRKRLCYRRLSQRAETLLKKFQDAEKNGRQQAALGSGKGDLEQDCIKVVRDFLDFPSTDIAEQLTLLDAGLFMKVLPFQCMGCIWSQRDKKENKHLAPTIRATIAQFNMVTNCVISTLLCQPSSQRPCDRARVVEKWIEVAQECKQLKNFSSLRAILSALQSNAVYRLKKTWASVSRESMTAFEQLCQTFPDENCALGSREILMEDGSTPNDDGSCPKSPKHCPVAQQTSTGNVPYLGTFLTVLTMLDTALPDTVEGGLINFEKRRREFEVLSEIRQLQAACSQYSLSHHPCVSTWLQSHRPLTDQESYDLSRQLEPPVDTCPGSPGTWSHRLLAKKLTSLLTVTDGSSGKTLPDQISVSSSGSSGSEMEDVSSPHSPLRGKYKPLSSSCQDVAEEVFSPTGSSCSSSSCNSQPDLPSAPAHLQHRRSISMNSLPVYNRQVADCCVIRVSVDNSSFSFSLFPSPVQLTSQEKTAQVVQRALEKHNLESSSCKDFSLSQVLSQDRELVIPDKANVFYAMCTSANYDFILRRKWQGNTALLASPSSM</sequence>
<dbReference type="eggNOG" id="KOG3629">
    <property type="taxonomic scope" value="Eukaryota"/>
</dbReference>
<dbReference type="Pfam" id="PF00617">
    <property type="entry name" value="RasGEF"/>
    <property type="match status" value="1"/>
</dbReference>
<dbReference type="GO" id="GO:0007265">
    <property type="term" value="P:Ras protein signal transduction"/>
    <property type="evidence" value="ECO:0000318"/>
    <property type="project" value="GO_Central"/>
</dbReference>
<dbReference type="Gene3D" id="3.10.20.90">
    <property type="entry name" value="Phosphatidylinositol 3-kinase Catalytic Subunit, Chain A, domain 1"/>
    <property type="match status" value="1"/>
</dbReference>
<evidence type="ECO:0000313" key="8">
    <source>
        <dbReference type="Proteomes" id="UP000018468"/>
    </source>
</evidence>
<dbReference type="EMBL" id="AHAT01007594">
    <property type="status" value="NOT_ANNOTATED_CDS"/>
    <property type="molecule type" value="Genomic_DNA"/>
</dbReference>
<feature type="compositionally biased region" description="Low complexity" evidence="3">
    <location>
        <begin position="526"/>
        <end position="535"/>
    </location>
</feature>
<protein>
    <submittedName>
        <fullName evidence="7">Ral guanine nucleotide dissociation stimulator-like 3a</fullName>
    </submittedName>
</protein>
<dbReference type="InterPro" id="IPR000159">
    <property type="entry name" value="RA_dom"/>
</dbReference>
<evidence type="ECO:0000259" key="6">
    <source>
        <dbReference type="PROSITE" id="PS50212"/>
    </source>
</evidence>
<dbReference type="SMART" id="SM00147">
    <property type="entry name" value="RasGEF"/>
    <property type="match status" value="1"/>
</dbReference>
<reference evidence="7" key="2">
    <citation type="submission" date="2025-08" db="UniProtKB">
        <authorList>
            <consortium name="Ensembl"/>
        </authorList>
    </citation>
    <scope>IDENTIFICATION</scope>
</reference>
<dbReference type="SMART" id="SM00314">
    <property type="entry name" value="RA"/>
    <property type="match status" value="1"/>
</dbReference>
<feature type="domain" description="Ras-associating" evidence="5">
    <location>
        <begin position="633"/>
        <end position="701"/>
    </location>
</feature>
<dbReference type="GO" id="GO:0005085">
    <property type="term" value="F:guanyl-nucleotide exchange factor activity"/>
    <property type="evidence" value="ECO:0000318"/>
    <property type="project" value="GO_Central"/>
</dbReference>
<evidence type="ECO:0000256" key="2">
    <source>
        <dbReference type="PROSITE-ProRule" id="PRU00168"/>
    </source>
</evidence>
<feature type="compositionally biased region" description="Polar residues" evidence="3">
    <location>
        <begin position="513"/>
        <end position="525"/>
    </location>
</feature>
<evidence type="ECO:0000313" key="7">
    <source>
        <dbReference type="Ensembl" id="ENSLOCP00000010058.1"/>
    </source>
</evidence>
<organism evidence="7 8">
    <name type="scientific">Lepisosteus oculatus</name>
    <name type="common">Spotted gar</name>
    <dbReference type="NCBI Taxonomy" id="7918"/>
    <lineage>
        <taxon>Eukaryota</taxon>
        <taxon>Metazoa</taxon>
        <taxon>Chordata</taxon>
        <taxon>Craniata</taxon>
        <taxon>Vertebrata</taxon>
        <taxon>Euteleostomi</taxon>
        <taxon>Actinopterygii</taxon>
        <taxon>Neopterygii</taxon>
        <taxon>Holostei</taxon>
        <taxon>Semionotiformes</taxon>
        <taxon>Lepisosteidae</taxon>
        <taxon>Lepisosteus</taxon>
    </lineage>
</organism>
<evidence type="ECO:0000259" key="4">
    <source>
        <dbReference type="PROSITE" id="PS50009"/>
    </source>
</evidence>
<dbReference type="Bgee" id="ENSLOCG00000008281">
    <property type="expression patterns" value="Expressed in ovary and 7 other cell types or tissues"/>
</dbReference>
<name>W5MNU9_LEPOC</name>
<dbReference type="PROSITE" id="PS50200">
    <property type="entry name" value="RA"/>
    <property type="match status" value="1"/>
</dbReference>
<evidence type="ECO:0000256" key="1">
    <source>
        <dbReference type="ARBA" id="ARBA00022658"/>
    </source>
</evidence>
<evidence type="ECO:0000256" key="3">
    <source>
        <dbReference type="SAM" id="MobiDB-lite"/>
    </source>
</evidence>
<dbReference type="Pfam" id="PF00618">
    <property type="entry name" value="RasGEF_N"/>
    <property type="match status" value="1"/>
</dbReference>
<dbReference type="InterPro" id="IPR001895">
    <property type="entry name" value="RASGEF_cat_dom"/>
</dbReference>
<dbReference type="Gene3D" id="1.20.870.10">
    <property type="entry name" value="Son of sevenless (SoS) protein Chain: S domain 1"/>
    <property type="match status" value="1"/>
</dbReference>
<dbReference type="PROSITE" id="PS50212">
    <property type="entry name" value="RASGEF_NTER"/>
    <property type="match status" value="1"/>
</dbReference>
<feature type="domain" description="N-terminal Ras-GEF" evidence="6">
    <location>
        <begin position="54"/>
        <end position="190"/>
    </location>
</feature>
<dbReference type="CDD" id="cd00155">
    <property type="entry name" value="RasGEF"/>
    <property type="match status" value="1"/>
</dbReference>
<dbReference type="InterPro" id="IPR000651">
    <property type="entry name" value="Ras-like_Gua-exchang_fac_N"/>
</dbReference>
<proteinExistence type="predicted"/>
<accession>W5MNU9</accession>
<evidence type="ECO:0000259" key="5">
    <source>
        <dbReference type="PROSITE" id="PS50200"/>
    </source>
</evidence>
<reference evidence="8" key="1">
    <citation type="submission" date="2011-12" db="EMBL/GenBank/DDBJ databases">
        <title>The Draft Genome of Lepisosteus oculatus.</title>
        <authorList>
            <consortium name="The Broad Institute Genome Assembly &amp; Analysis Group"/>
            <consortium name="Computational R&amp;D Group"/>
            <consortium name="and Sequencing Platform"/>
            <person name="Di Palma F."/>
            <person name="Alfoldi J."/>
            <person name="Johnson J."/>
            <person name="Berlin A."/>
            <person name="Gnerre S."/>
            <person name="Jaffe D."/>
            <person name="MacCallum I."/>
            <person name="Young S."/>
            <person name="Walker B.J."/>
            <person name="Lander E.S."/>
            <person name="Lindblad-Toh K."/>
        </authorList>
    </citation>
    <scope>NUCLEOTIDE SEQUENCE [LARGE SCALE GENOMIC DNA]</scope>
</reference>
<dbReference type="CDD" id="cd00153">
    <property type="entry name" value="RA_RalGDS_like"/>
    <property type="match status" value="1"/>
</dbReference>
<dbReference type="EMBL" id="AHAT01007593">
    <property type="status" value="NOT_ANNOTATED_CDS"/>
    <property type="molecule type" value="Genomic_DNA"/>
</dbReference>
<dbReference type="InParanoid" id="W5MNU9"/>
<dbReference type="STRING" id="7918.ENSLOCP00000010058"/>
<dbReference type="GO" id="GO:0005886">
    <property type="term" value="C:plasma membrane"/>
    <property type="evidence" value="ECO:0000318"/>
    <property type="project" value="GO_Central"/>
</dbReference>
<reference evidence="7" key="3">
    <citation type="submission" date="2025-09" db="UniProtKB">
        <authorList>
            <consortium name="Ensembl"/>
        </authorList>
    </citation>
    <scope>IDENTIFICATION</scope>
</reference>
<dbReference type="InterPro" id="IPR029071">
    <property type="entry name" value="Ubiquitin-like_domsf"/>
</dbReference>
<dbReference type="CDD" id="cd06224">
    <property type="entry name" value="REM"/>
    <property type="match status" value="1"/>
</dbReference>
<dbReference type="InterPro" id="IPR036964">
    <property type="entry name" value="RASGEF_cat_dom_sf"/>
</dbReference>
<dbReference type="SUPFAM" id="SSF54236">
    <property type="entry name" value="Ubiquitin-like"/>
    <property type="match status" value="1"/>
</dbReference>
<dbReference type="AlphaFoldDB" id="W5MNU9"/>
<dbReference type="PROSITE" id="PS50009">
    <property type="entry name" value="RASGEF_CAT"/>
    <property type="match status" value="1"/>
</dbReference>
<dbReference type="GeneTree" id="ENSGT00940000165438"/>
<keyword evidence="8" id="KW-1185">Reference proteome</keyword>
<dbReference type="PANTHER" id="PTHR23113">
    <property type="entry name" value="GUANINE NUCLEOTIDE EXCHANGE FACTOR"/>
    <property type="match status" value="1"/>
</dbReference>
<dbReference type="InterPro" id="IPR023578">
    <property type="entry name" value="Ras_GEF_dom_sf"/>
</dbReference>
<dbReference type="Ensembl" id="ENSLOCT00000010070.1">
    <property type="protein sequence ID" value="ENSLOCP00000010058.1"/>
    <property type="gene ID" value="ENSLOCG00000008281.1"/>
</dbReference>
<dbReference type="PANTHER" id="PTHR23113:SF220">
    <property type="entry name" value="RAL GUANINE NUCLEOTIDE DISSOCIATION STIMULATOR-LIKE 3"/>
    <property type="match status" value="1"/>
</dbReference>
<dbReference type="OMA" id="YISCMIE"/>
<dbReference type="HOGENOM" id="CLU_010252_0_2_1"/>
<dbReference type="SMART" id="SM00229">
    <property type="entry name" value="RasGEFN"/>
    <property type="match status" value="1"/>
</dbReference>
<dbReference type="Gene3D" id="1.10.840.10">
    <property type="entry name" value="Ras guanine-nucleotide exchange factors catalytic domain"/>
    <property type="match status" value="1"/>
</dbReference>
<dbReference type="SUPFAM" id="SSF48366">
    <property type="entry name" value="Ras GEF"/>
    <property type="match status" value="1"/>
</dbReference>
<keyword evidence="1 2" id="KW-0344">Guanine-nucleotide releasing factor</keyword>
<feature type="domain" description="Ras-GEF" evidence="4">
    <location>
        <begin position="224"/>
        <end position="486"/>
    </location>
</feature>
<dbReference type="InterPro" id="IPR008937">
    <property type="entry name" value="Ras-like_GEF"/>
</dbReference>
<feature type="region of interest" description="Disordered" evidence="3">
    <location>
        <begin position="513"/>
        <end position="553"/>
    </location>
</feature>
<dbReference type="Proteomes" id="UP000018468">
    <property type="component" value="Linkage group LG6"/>
</dbReference>
<dbReference type="Pfam" id="PF00788">
    <property type="entry name" value="RA"/>
    <property type="match status" value="1"/>
</dbReference>